<keyword evidence="2" id="KW-1185">Reference proteome</keyword>
<gene>
    <name evidence="1" type="ORF">LTRI10_LOCUS42944</name>
</gene>
<reference evidence="1 2" key="1">
    <citation type="submission" date="2024-04" db="EMBL/GenBank/DDBJ databases">
        <authorList>
            <person name="Fracassetti M."/>
        </authorList>
    </citation>
    <scope>NUCLEOTIDE SEQUENCE [LARGE SCALE GENOMIC DNA]</scope>
</reference>
<organism evidence="1 2">
    <name type="scientific">Linum trigynum</name>
    <dbReference type="NCBI Taxonomy" id="586398"/>
    <lineage>
        <taxon>Eukaryota</taxon>
        <taxon>Viridiplantae</taxon>
        <taxon>Streptophyta</taxon>
        <taxon>Embryophyta</taxon>
        <taxon>Tracheophyta</taxon>
        <taxon>Spermatophyta</taxon>
        <taxon>Magnoliopsida</taxon>
        <taxon>eudicotyledons</taxon>
        <taxon>Gunneridae</taxon>
        <taxon>Pentapetalae</taxon>
        <taxon>rosids</taxon>
        <taxon>fabids</taxon>
        <taxon>Malpighiales</taxon>
        <taxon>Linaceae</taxon>
        <taxon>Linum</taxon>
    </lineage>
</organism>
<accession>A0AAV2FX58</accession>
<dbReference type="AlphaFoldDB" id="A0AAV2FX58"/>
<name>A0AAV2FX58_9ROSI</name>
<evidence type="ECO:0000313" key="2">
    <source>
        <dbReference type="Proteomes" id="UP001497516"/>
    </source>
</evidence>
<dbReference type="EMBL" id="OZ034820">
    <property type="protein sequence ID" value="CAL1402978.1"/>
    <property type="molecule type" value="Genomic_DNA"/>
</dbReference>
<sequence>MEQNRRLVEMMRKSLNDLIEDSLTTIEVILQGQAQMGERRGAKLARLEALLGINSSEQDQDKEYIEISPMEGPLFDTCCEEYEDFDDEEAIEDVLVEKPALGTPDCEQYMKKPKINGRDECMKIMGDSSIVPEYDHIDFVVGDAIFEEGARMKKRRELHNYVEGFHQNGVSTIHGRIVLKKGGMIQFSLPQQFRSKAQKNGADWRSKFYKDSRSNLLQERGNDAISTSTIFNSRGPKMKIRIRRFKNQLGAYLMD</sequence>
<dbReference type="Proteomes" id="UP001497516">
    <property type="component" value="Chromosome 7"/>
</dbReference>
<evidence type="ECO:0000313" key="1">
    <source>
        <dbReference type="EMBL" id="CAL1402978.1"/>
    </source>
</evidence>
<protein>
    <submittedName>
        <fullName evidence="1">Uncharacterized protein</fullName>
    </submittedName>
</protein>
<proteinExistence type="predicted"/>